<dbReference type="GO" id="GO:0036503">
    <property type="term" value="P:ERAD pathway"/>
    <property type="evidence" value="ECO:0007669"/>
    <property type="project" value="TreeGrafter"/>
</dbReference>
<keyword evidence="3" id="KW-0812">Transmembrane</keyword>
<dbReference type="SUPFAM" id="SSF81901">
    <property type="entry name" value="HCP-like"/>
    <property type="match status" value="4"/>
</dbReference>
<feature type="region of interest" description="Disordered" evidence="2">
    <location>
        <begin position="124"/>
        <end position="161"/>
    </location>
</feature>
<proteinExistence type="inferred from homology"/>
<feature type="signal peptide" evidence="4">
    <location>
        <begin position="1"/>
        <end position="29"/>
    </location>
</feature>
<dbReference type="InterPro" id="IPR050767">
    <property type="entry name" value="Sel1_AlgK"/>
</dbReference>
<keyword evidence="3" id="KW-1133">Transmembrane helix</keyword>
<dbReference type="InterPro" id="IPR006597">
    <property type="entry name" value="Sel1-like"/>
</dbReference>
<dbReference type="SMART" id="SM00671">
    <property type="entry name" value="SEL1"/>
    <property type="match status" value="11"/>
</dbReference>
<dbReference type="AlphaFoldDB" id="A0A7R9AMQ1"/>
<feature type="transmembrane region" description="Helical" evidence="3">
    <location>
        <begin position="679"/>
        <end position="698"/>
    </location>
</feature>
<dbReference type="Pfam" id="PF08238">
    <property type="entry name" value="Sel1"/>
    <property type="match status" value="11"/>
</dbReference>
<comment type="similarity">
    <text evidence="1">Belongs to the sel-1 family.</text>
</comment>
<sequence length="934" mass="104528">MITHLSSGKMRHKILVTIVIFTLIGGTLQEDKTGYTEDDDDESKSGPAKTTEEEGVKEVVREDSDVFRGSAIKIIAAPDLSKTDKSKWKGDGGEEGDMDDITSQLLKEQSRWLRKMIAQVEGAQDLLLSEEEETRSEEEEEEEQEEISPDVPEETKELTPEEKEAIEMFEKALTILNASRPNKVEAYELLKKAAQMGHNQARVKVAWASLFGSTLKQDIPAAKLAFEEMAELGVPDAHMLFVRCPHSPFPLYNDNTLTSEALSQYSMIFPLLAWTPSPLSTNTGSARVLSGRGLVEASLVRPYNRIYANIWRSVTDKTVTEIMKFLEETDLAKEAFQETYKFCCLISTIPGLGFLYASGIGVNASQARALVHYLFGAIGGSSWARMALGYRHWSGVSLQTSCEKALDFYRKVADKVASEVSLSGGQAVQRVRLLDETDNPGYNSGILDNDLVEYYQLLAEKGDIQAQVGLGQLHYQGGRGVMQDHQRALHYFLQAADAGNPVAMAFLGKIYLEGSDIVKQDNDTAYKYFKKAADLGNPVGQSGLGLMYLYGKGVEKDYAKALKYFSQAADQGWVDGQLQLGNMYFSGMGVRRDYKMANKFFNLASQSGHVLAFYNLAQMHATGTGMMRSCPTAVEVFDVMFLVSVLFSMPCVERLLVIPLRYMFFLGVAFSGRVRNVCWLFHLGMMFFLGVPCIFLLVESLSSLRDLKIRVLFKNVAERGKWGERLMESHIHYREGRLDEAYVTYALLAELGYEVAQSNAAFLLDKGDVSLFPEPDTYVRALMYWGRAAAQGYSAAQVKLGDYHYYGLGTPVDYEMAATHYRLASEQQHNAQAMFNLGYMHEQGLGMTQDIHLAKRCYDMAAETSADAKVPVALALMKLTLFFSMKYLQESHWSEMLLLFNLDKSLGPNWDLYLITMLVGLLGMVVYFRRPQLP</sequence>
<dbReference type="PANTHER" id="PTHR11102">
    <property type="entry name" value="SEL-1-LIKE PROTEIN"/>
    <property type="match status" value="1"/>
</dbReference>
<reference evidence="5" key="1">
    <citation type="submission" date="2020-11" db="EMBL/GenBank/DDBJ databases">
        <authorList>
            <person name="Tran Van P."/>
        </authorList>
    </citation>
    <scope>NUCLEOTIDE SEQUENCE</scope>
</reference>
<feature type="compositionally biased region" description="Acidic residues" evidence="2">
    <location>
        <begin position="128"/>
        <end position="152"/>
    </location>
</feature>
<dbReference type="PANTHER" id="PTHR11102:SF147">
    <property type="entry name" value="SEL1L ADAPTOR SUBUNIT OF ERAD E3 UBIQUITIN LIGASE"/>
    <property type="match status" value="1"/>
</dbReference>
<dbReference type="InterPro" id="IPR011990">
    <property type="entry name" value="TPR-like_helical_dom_sf"/>
</dbReference>
<dbReference type="Gene3D" id="1.25.40.10">
    <property type="entry name" value="Tetratricopeptide repeat domain"/>
    <property type="match status" value="4"/>
</dbReference>
<evidence type="ECO:0000256" key="2">
    <source>
        <dbReference type="SAM" id="MobiDB-lite"/>
    </source>
</evidence>
<feature type="chain" id="PRO_5031235555" evidence="4">
    <location>
        <begin position="30"/>
        <end position="934"/>
    </location>
</feature>
<feature type="region of interest" description="Disordered" evidence="2">
    <location>
        <begin position="31"/>
        <end position="62"/>
    </location>
</feature>
<organism evidence="5">
    <name type="scientific">Timema shepardi</name>
    <name type="common">Walking stick</name>
    <dbReference type="NCBI Taxonomy" id="629360"/>
    <lineage>
        <taxon>Eukaryota</taxon>
        <taxon>Metazoa</taxon>
        <taxon>Ecdysozoa</taxon>
        <taxon>Arthropoda</taxon>
        <taxon>Hexapoda</taxon>
        <taxon>Insecta</taxon>
        <taxon>Pterygota</taxon>
        <taxon>Neoptera</taxon>
        <taxon>Polyneoptera</taxon>
        <taxon>Phasmatodea</taxon>
        <taxon>Timematodea</taxon>
        <taxon>Timematoidea</taxon>
        <taxon>Timematidae</taxon>
        <taxon>Timema</taxon>
    </lineage>
</organism>
<feature type="compositionally biased region" description="Basic and acidic residues" evidence="2">
    <location>
        <begin position="50"/>
        <end position="62"/>
    </location>
</feature>
<name>A0A7R9AMQ1_TIMSH</name>
<evidence type="ECO:0000256" key="4">
    <source>
        <dbReference type="SAM" id="SignalP"/>
    </source>
</evidence>
<evidence type="ECO:0000256" key="1">
    <source>
        <dbReference type="ARBA" id="ARBA00038101"/>
    </source>
</evidence>
<gene>
    <name evidence="5" type="ORF">TSIB3V08_LOCUS1361</name>
</gene>
<evidence type="ECO:0000313" key="5">
    <source>
        <dbReference type="EMBL" id="CAD7257086.1"/>
    </source>
</evidence>
<protein>
    <submittedName>
        <fullName evidence="5">Uncharacterized protein</fullName>
    </submittedName>
</protein>
<accession>A0A7R9AMQ1</accession>
<dbReference type="EMBL" id="OC000374">
    <property type="protein sequence ID" value="CAD7257086.1"/>
    <property type="molecule type" value="Genomic_DNA"/>
</dbReference>
<feature type="transmembrane region" description="Helical" evidence="3">
    <location>
        <begin position="909"/>
        <end position="928"/>
    </location>
</feature>
<keyword evidence="3" id="KW-0472">Membrane</keyword>
<evidence type="ECO:0000256" key="3">
    <source>
        <dbReference type="SAM" id="Phobius"/>
    </source>
</evidence>
<keyword evidence="4" id="KW-0732">Signal</keyword>
<dbReference type="GO" id="GO:0005789">
    <property type="term" value="C:endoplasmic reticulum membrane"/>
    <property type="evidence" value="ECO:0007669"/>
    <property type="project" value="TreeGrafter"/>
</dbReference>